<evidence type="ECO:0000313" key="2">
    <source>
        <dbReference type="EMBL" id="QJA84395.1"/>
    </source>
</evidence>
<evidence type="ECO:0008006" key="3">
    <source>
        <dbReference type="Google" id="ProtNLM"/>
    </source>
</evidence>
<evidence type="ECO:0000313" key="1">
    <source>
        <dbReference type="EMBL" id="QJA67630.1"/>
    </source>
</evidence>
<protein>
    <recommendedName>
        <fullName evidence="3">dATP/dGTP diphosphohydrolase N-terminal domain-containing protein</fullName>
    </recommendedName>
</protein>
<organism evidence="2">
    <name type="scientific">viral metagenome</name>
    <dbReference type="NCBI Taxonomy" id="1070528"/>
    <lineage>
        <taxon>unclassified sequences</taxon>
        <taxon>metagenomes</taxon>
        <taxon>organismal metagenomes</taxon>
    </lineage>
</organism>
<reference evidence="2" key="1">
    <citation type="submission" date="2020-03" db="EMBL/GenBank/DDBJ databases">
        <title>The deep terrestrial virosphere.</title>
        <authorList>
            <person name="Holmfeldt K."/>
            <person name="Nilsson E."/>
            <person name="Simone D."/>
            <person name="Lopez-Fernandez M."/>
            <person name="Wu X."/>
            <person name="de Brujin I."/>
            <person name="Lundin D."/>
            <person name="Andersson A."/>
            <person name="Bertilsson S."/>
            <person name="Dopson M."/>
        </authorList>
    </citation>
    <scope>NUCLEOTIDE SEQUENCE</scope>
    <source>
        <strain evidence="2">MM415A00192</strain>
        <strain evidence="1">MM415B00178</strain>
    </source>
</reference>
<name>A0A6M3KSK3_9ZZZZ</name>
<dbReference type="EMBL" id="MT141574">
    <property type="protein sequence ID" value="QJA67630.1"/>
    <property type="molecule type" value="Genomic_DNA"/>
</dbReference>
<gene>
    <name evidence="2" type="ORF">MM415A00192_0004</name>
    <name evidence="1" type="ORF">MM415B00178_0012</name>
</gene>
<dbReference type="AlphaFoldDB" id="A0A6M3KSK3"/>
<proteinExistence type="predicted"/>
<dbReference type="EMBL" id="MT142529">
    <property type="protein sequence ID" value="QJA84395.1"/>
    <property type="molecule type" value="Genomic_DNA"/>
</dbReference>
<accession>A0A6M3KSK3</accession>
<sequence length="114" mass="13198">MNENLVHLTCPEKLLHTWSKRETEFFHFANIVLGHIDRYTIPQYGDAPSDEVESWSAKQCVLAIQKYTKRFPVAQRGRLELLRDLVKIAHFACLAFGKVNATEEDIRKIKEGKV</sequence>